<dbReference type="GO" id="GO:0016628">
    <property type="term" value="F:oxidoreductase activity, acting on the CH-CH group of donors, NAD or NADP as acceptor"/>
    <property type="evidence" value="ECO:0007669"/>
    <property type="project" value="InterPro"/>
</dbReference>
<evidence type="ECO:0000259" key="4">
    <source>
        <dbReference type="SMART" id="SM00984"/>
    </source>
</evidence>
<evidence type="ECO:0000313" key="6">
    <source>
        <dbReference type="Proteomes" id="UP001238450"/>
    </source>
</evidence>
<dbReference type="InterPro" id="IPR008927">
    <property type="entry name" value="6-PGluconate_DH-like_C_sf"/>
</dbReference>
<dbReference type="InterPro" id="IPR036220">
    <property type="entry name" value="UDP-Glc/GDP-Man_DH_C_sf"/>
</dbReference>
<dbReference type="PIRSF" id="PIRSF500136">
    <property type="entry name" value="UDP_ManNAc_DH"/>
    <property type="match status" value="1"/>
</dbReference>
<dbReference type="Gene3D" id="3.40.50.720">
    <property type="entry name" value="NAD(P)-binding Rossmann-like Domain"/>
    <property type="match status" value="2"/>
</dbReference>
<dbReference type="Proteomes" id="UP001238450">
    <property type="component" value="Unassembled WGS sequence"/>
</dbReference>
<dbReference type="EMBL" id="JAUSUV010000001">
    <property type="protein sequence ID" value="MDQ0415867.1"/>
    <property type="molecule type" value="Genomic_DNA"/>
</dbReference>
<dbReference type="EC" id="1.1.1.136" evidence="5"/>
<reference evidence="5 6" key="1">
    <citation type="submission" date="2023-07" db="EMBL/GenBank/DDBJ databases">
        <title>Genomic Encyclopedia of Type Strains, Phase IV (KMG-IV): sequencing the most valuable type-strain genomes for metagenomic binning, comparative biology and taxonomic classification.</title>
        <authorList>
            <person name="Goeker M."/>
        </authorList>
    </citation>
    <scope>NUCLEOTIDE SEQUENCE [LARGE SCALE GENOMIC DNA]</scope>
    <source>
        <strain evidence="5 6">DSM 46876</strain>
    </source>
</reference>
<evidence type="ECO:0000313" key="5">
    <source>
        <dbReference type="EMBL" id="MDQ0415867.1"/>
    </source>
</evidence>
<proteinExistence type="inferred from homology"/>
<dbReference type="Pfam" id="PF03721">
    <property type="entry name" value="UDPG_MGDP_dh_N"/>
    <property type="match status" value="1"/>
</dbReference>
<comment type="similarity">
    <text evidence="3">Belongs to the UDP-glucose/GDP-mannose dehydrogenase family.</text>
</comment>
<dbReference type="InterPro" id="IPR036291">
    <property type="entry name" value="NAD(P)-bd_dom_sf"/>
</dbReference>
<gene>
    <name evidence="5" type="ORF">J2Z48_000025</name>
</gene>
<keyword evidence="2" id="KW-0520">NAD</keyword>
<dbReference type="PANTHER" id="PTHR43491">
    <property type="entry name" value="UDP-N-ACETYL-D-MANNOSAMINE DEHYDROGENASE"/>
    <property type="match status" value="1"/>
</dbReference>
<dbReference type="SUPFAM" id="SSF48179">
    <property type="entry name" value="6-phosphogluconate dehydrogenase C-terminal domain-like"/>
    <property type="match status" value="1"/>
</dbReference>
<dbReference type="GO" id="GO:0047004">
    <property type="term" value="F:UDP-N-acetylglucosamine 6-dehydrogenase activity"/>
    <property type="evidence" value="ECO:0007669"/>
    <property type="project" value="UniProtKB-EC"/>
</dbReference>
<evidence type="ECO:0000256" key="2">
    <source>
        <dbReference type="ARBA" id="ARBA00023027"/>
    </source>
</evidence>
<dbReference type="SUPFAM" id="SSF52413">
    <property type="entry name" value="UDP-glucose/GDP-mannose dehydrogenase C-terminal domain"/>
    <property type="match status" value="1"/>
</dbReference>
<dbReference type="PIRSF" id="PIRSF000124">
    <property type="entry name" value="UDPglc_GDPman_dh"/>
    <property type="match status" value="1"/>
</dbReference>
<dbReference type="NCBIfam" id="TIGR03026">
    <property type="entry name" value="NDP-sugDHase"/>
    <property type="match status" value="1"/>
</dbReference>
<dbReference type="InterPro" id="IPR014026">
    <property type="entry name" value="UDP-Glc/GDP-Man_DH_dimer"/>
</dbReference>
<dbReference type="InterPro" id="IPR028359">
    <property type="entry name" value="UDP_ManNAc/GlcNAc_DH"/>
</dbReference>
<dbReference type="Pfam" id="PF00984">
    <property type="entry name" value="UDPG_MGDP_dh"/>
    <property type="match status" value="1"/>
</dbReference>
<evidence type="ECO:0000256" key="1">
    <source>
        <dbReference type="ARBA" id="ARBA00023002"/>
    </source>
</evidence>
<organism evidence="5 6">
    <name type="scientific">Croceifilum oryzae</name>
    <dbReference type="NCBI Taxonomy" id="1553429"/>
    <lineage>
        <taxon>Bacteria</taxon>
        <taxon>Bacillati</taxon>
        <taxon>Bacillota</taxon>
        <taxon>Bacilli</taxon>
        <taxon>Bacillales</taxon>
        <taxon>Thermoactinomycetaceae</taxon>
        <taxon>Croceifilum</taxon>
    </lineage>
</organism>
<dbReference type="RefSeq" id="WP_307249811.1">
    <property type="nucleotide sequence ID" value="NZ_JAUSUV010000001.1"/>
</dbReference>
<keyword evidence="6" id="KW-1185">Reference proteome</keyword>
<name>A0AAJ1TF41_9BACL</name>
<dbReference type="InterPro" id="IPR001732">
    <property type="entry name" value="UDP-Glc/GDP-Man_DH_N"/>
</dbReference>
<keyword evidence="1 5" id="KW-0560">Oxidoreductase</keyword>
<dbReference type="SMART" id="SM00984">
    <property type="entry name" value="UDPG_MGDP_dh_C"/>
    <property type="match status" value="1"/>
</dbReference>
<dbReference type="InterPro" id="IPR014027">
    <property type="entry name" value="UDP-Glc/GDP-Man_DH_C"/>
</dbReference>
<dbReference type="GO" id="GO:0000271">
    <property type="term" value="P:polysaccharide biosynthetic process"/>
    <property type="evidence" value="ECO:0007669"/>
    <property type="project" value="InterPro"/>
</dbReference>
<dbReference type="PANTHER" id="PTHR43491:SF1">
    <property type="entry name" value="UDP-N-ACETYL-D-MANNOSAMINE DEHYDROGENASE"/>
    <property type="match status" value="1"/>
</dbReference>
<dbReference type="SUPFAM" id="SSF51735">
    <property type="entry name" value="NAD(P)-binding Rossmann-fold domains"/>
    <property type="match status" value="1"/>
</dbReference>
<protein>
    <submittedName>
        <fullName evidence="5">UDP-N-acetyl-D-glucosamine dehydrogenase</fullName>
        <ecNumber evidence="5">1.1.1.136</ecNumber>
    </submittedName>
</protein>
<dbReference type="InterPro" id="IPR017476">
    <property type="entry name" value="UDP-Glc/GDP-Man"/>
</dbReference>
<accession>A0AAJ1TF41</accession>
<dbReference type="Pfam" id="PF03720">
    <property type="entry name" value="UDPG_MGDP_dh_C"/>
    <property type="match status" value="1"/>
</dbReference>
<evidence type="ECO:0000256" key="3">
    <source>
        <dbReference type="PIRNR" id="PIRNR000124"/>
    </source>
</evidence>
<feature type="domain" description="UDP-glucose/GDP-mannose dehydrogenase C-terminal" evidence="4">
    <location>
        <begin position="330"/>
        <end position="429"/>
    </location>
</feature>
<dbReference type="GO" id="GO:0051287">
    <property type="term" value="F:NAD binding"/>
    <property type="evidence" value="ECO:0007669"/>
    <property type="project" value="InterPro"/>
</dbReference>
<dbReference type="AlphaFoldDB" id="A0AAJ1TF41"/>
<comment type="caution">
    <text evidence="5">The sequence shown here is derived from an EMBL/GenBank/DDBJ whole genome shotgun (WGS) entry which is preliminary data.</text>
</comment>
<sequence>MTNVLLEKLENRTAVVGVVGLGYVGLPLAVEKAKAGFRVIGFDVLQHRVDEVNQGINYIGDVVDEELKELVSSGKIMATTDYSKIREVDAVAICVPTPLDKYQQPDVSYVESSSKDIAKYLHPGMLVVLESTTYPGTTEEVVGPILEATGLKIGQDFYLAYSPERVDPGNKTFNTKNTPKVVGGVTADCTKVAAAMYRAVLEGEVHEVSSPKVAEMEKIFENTFRNINIGLANEMAILCHKMGIDIWEVIDAAKTKPYGFMAFYPGPGLGGHCIPIDPFYLTWKAREYNYHTRLIECSGEINNAMPEFVVDRTMKILNRYGKALAGSKVLVLGVAYKKDIDDMRESPVLPILELLETYNADVEVVDPHVPSFRFSHSADAKVMETVELTADRLQNADLVLLTTDHSAFDYELIARESKVIFDTRNAFKGVGISTSNIQADYEKL</sequence>